<dbReference type="InterPro" id="IPR000847">
    <property type="entry name" value="LysR_HTH_N"/>
</dbReference>
<dbReference type="GO" id="GO:0003700">
    <property type="term" value="F:DNA-binding transcription factor activity"/>
    <property type="evidence" value="ECO:0007669"/>
    <property type="project" value="InterPro"/>
</dbReference>
<evidence type="ECO:0000256" key="4">
    <source>
        <dbReference type="ARBA" id="ARBA00023163"/>
    </source>
</evidence>
<dbReference type="OrthoDB" id="8839911at2"/>
<evidence type="ECO:0000256" key="2">
    <source>
        <dbReference type="ARBA" id="ARBA00023015"/>
    </source>
</evidence>
<dbReference type="Proteomes" id="UP000182894">
    <property type="component" value="Unassembled WGS sequence"/>
</dbReference>
<dbReference type="InterPro" id="IPR036390">
    <property type="entry name" value="WH_DNA-bd_sf"/>
</dbReference>
<dbReference type="SUPFAM" id="SSF46785">
    <property type="entry name" value="Winged helix' DNA-binding domain"/>
    <property type="match status" value="1"/>
</dbReference>
<dbReference type="InterPro" id="IPR050389">
    <property type="entry name" value="LysR-type_TF"/>
</dbReference>
<dbReference type="InterPro" id="IPR036388">
    <property type="entry name" value="WH-like_DNA-bd_sf"/>
</dbReference>
<reference evidence="7" key="1">
    <citation type="submission" date="2016-10" db="EMBL/GenBank/DDBJ databases">
        <authorList>
            <person name="Varghese N."/>
            <person name="Submissions S."/>
        </authorList>
    </citation>
    <scope>NUCLEOTIDE SEQUENCE [LARGE SCALE GENOMIC DNA]</scope>
    <source>
        <strain evidence="7">ATCC 700689</strain>
    </source>
</reference>
<dbReference type="AlphaFoldDB" id="A0A1G7STG1"/>
<evidence type="ECO:0000313" key="7">
    <source>
        <dbReference type="Proteomes" id="UP000182894"/>
    </source>
</evidence>
<dbReference type="RefSeq" id="WP_074749936.1">
    <property type="nucleotide sequence ID" value="NZ_FNCO01000001.1"/>
</dbReference>
<keyword evidence="4" id="KW-0804">Transcription</keyword>
<protein>
    <submittedName>
        <fullName evidence="6">Regulatory helix-turn-helix protein, lysR family</fullName>
    </submittedName>
</protein>
<comment type="similarity">
    <text evidence="1">Belongs to the LysR transcriptional regulatory family.</text>
</comment>
<dbReference type="PANTHER" id="PTHR30118">
    <property type="entry name" value="HTH-TYPE TRANSCRIPTIONAL REGULATOR LEUO-RELATED"/>
    <property type="match status" value="1"/>
</dbReference>
<dbReference type="STRING" id="89065.SAMN05216605_101550"/>
<dbReference type="EMBL" id="FNCO01000001">
    <property type="protein sequence ID" value="SDG26074.1"/>
    <property type="molecule type" value="Genomic_DNA"/>
</dbReference>
<gene>
    <name evidence="6" type="ORF">SAMN05216605_101550</name>
</gene>
<dbReference type="PANTHER" id="PTHR30118:SF15">
    <property type="entry name" value="TRANSCRIPTIONAL REGULATORY PROTEIN"/>
    <property type="match status" value="1"/>
</dbReference>
<dbReference type="PROSITE" id="PS50931">
    <property type="entry name" value="HTH_LYSR"/>
    <property type="match status" value="1"/>
</dbReference>
<evidence type="ECO:0000256" key="1">
    <source>
        <dbReference type="ARBA" id="ARBA00009437"/>
    </source>
</evidence>
<evidence type="ECO:0000313" key="6">
    <source>
        <dbReference type="EMBL" id="SDG26074.1"/>
    </source>
</evidence>
<keyword evidence="2" id="KW-0805">Transcription regulation</keyword>
<evidence type="ECO:0000259" key="5">
    <source>
        <dbReference type="PROSITE" id="PS50931"/>
    </source>
</evidence>
<keyword evidence="7" id="KW-1185">Reference proteome</keyword>
<sequence length="92" mass="10374">MSLNEDILLGIDLNLLLTFLVVFRERSVSEAARHLRVTQPAVSGSLVRLRQCFGDPLFLRRNRKMQPTPKAQAIADALLPAMLQIESVIRHP</sequence>
<evidence type="ECO:0000256" key="3">
    <source>
        <dbReference type="ARBA" id="ARBA00023125"/>
    </source>
</evidence>
<dbReference type="Gene3D" id="1.10.10.10">
    <property type="entry name" value="Winged helix-like DNA-binding domain superfamily/Winged helix DNA-binding domain"/>
    <property type="match status" value="1"/>
</dbReference>
<name>A0A1G7STG1_9PSED</name>
<keyword evidence="3" id="KW-0238">DNA-binding</keyword>
<proteinExistence type="inferred from homology"/>
<dbReference type="GO" id="GO:0003677">
    <property type="term" value="F:DNA binding"/>
    <property type="evidence" value="ECO:0007669"/>
    <property type="project" value="UniProtKB-KW"/>
</dbReference>
<feature type="domain" description="HTH lysR-type" evidence="5">
    <location>
        <begin position="11"/>
        <end position="68"/>
    </location>
</feature>
<accession>A0A1G7STG1</accession>
<dbReference type="PRINTS" id="PR00039">
    <property type="entry name" value="HTHLYSR"/>
</dbReference>
<dbReference type="Pfam" id="PF00126">
    <property type="entry name" value="HTH_1"/>
    <property type="match status" value="1"/>
</dbReference>
<organism evidence="6 7">
    <name type="scientific">Pseudomonas abietaniphila</name>
    <dbReference type="NCBI Taxonomy" id="89065"/>
    <lineage>
        <taxon>Bacteria</taxon>
        <taxon>Pseudomonadati</taxon>
        <taxon>Pseudomonadota</taxon>
        <taxon>Gammaproteobacteria</taxon>
        <taxon>Pseudomonadales</taxon>
        <taxon>Pseudomonadaceae</taxon>
        <taxon>Pseudomonas</taxon>
    </lineage>
</organism>